<dbReference type="Proteomes" id="UP000285379">
    <property type="component" value="Unassembled WGS sequence"/>
</dbReference>
<evidence type="ECO:0000313" key="1">
    <source>
        <dbReference type="EMBL" id="RGV01828.1"/>
    </source>
</evidence>
<evidence type="ECO:0000313" key="2">
    <source>
        <dbReference type="Proteomes" id="UP000285379"/>
    </source>
</evidence>
<organism evidence="1 2">
    <name type="scientific">Phocaeicola vulgatus</name>
    <name type="common">Bacteroides vulgatus</name>
    <dbReference type="NCBI Taxonomy" id="821"/>
    <lineage>
        <taxon>Bacteria</taxon>
        <taxon>Pseudomonadati</taxon>
        <taxon>Bacteroidota</taxon>
        <taxon>Bacteroidia</taxon>
        <taxon>Bacteroidales</taxon>
        <taxon>Bacteroidaceae</taxon>
        <taxon>Phocaeicola</taxon>
    </lineage>
</organism>
<dbReference type="EMBL" id="QRYT01000142">
    <property type="protein sequence ID" value="RGV01828.1"/>
    <property type="molecule type" value="Genomic_DNA"/>
</dbReference>
<sequence length="146" mass="17192">MEKLKNVIELICNKEELNNTVSFYIKVMNCIQECLKLIDLSCISSNEKAIFERGCKIWKTQNYNSMELYKLYCTISKKCNTINTETKEYHTLQAISYLLMPYKEWPDDERANTLEYFIGDIIRAGVNPEKIYLIIKTHFKDIADLP</sequence>
<comment type="caution">
    <text evidence="1">The sequence shown here is derived from an EMBL/GenBank/DDBJ whole genome shotgun (WGS) entry which is preliminary data.</text>
</comment>
<gene>
    <name evidence="1" type="ORF">DWW27_24190</name>
</gene>
<dbReference type="AlphaFoldDB" id="A0A412VBR2"/>
<name>A0A412VBR2_PHOVU</name>
<accession>A0A412VBR2</accession>
<protein>
    <submittedName>
        <fullName evidence="1">Uncharacterized protein</fullName>
    </submittedName>
</protein>
<dbReference type="RefSeq" id="WP_117929354.1">
    <property type="nucleotide sequence ID" value="NZ_QRYT01000142.1"/>
</dbReference>
<reference evidence="1 2" key="1">
    <citation type="submission" date="2018-08" db="EMBL/GenBank/DDBJ databases">
        <title>A genome reference for cultivated species of the human gut microbiota.</title>
        <authorList>
            <person name="Zou Y."/>
            <person name="Xue W."/>
            <person name="Luo G."/>
        </authorList>
    </citation>
    <scope>NUCLEOTIDE SEQUENCE [LARGE SCALE GENOMIC DNA]</scope>
    <source>
        <strain evidence="1 2">AF14-8</strain>
    </source>
</reference>
<proteinExistence type="predicted"/>